<dbReference type="GO" id="GO:0005634">
    <property type="term" value="C:nucleus"/>
    <property type="evidence" value="ECO:0007669"/>
    <property type="project" value="TreeGrafter"/>
</dbReference>
<dbReference type="GO" id="GO:0005829">
    <property type="term" value="C:cytosol"/>
    <property type="evidence" value="ECO:0007669"/>
    <property type="project" value="TreeGrafter"/>
</dbReference>
<accession>A0A7S3ALY9</accession>
<evidence type="ECO:0000256" key="3">
    <source>
        <dbReference type="ARBA" id="ARBA00022737"/>
    </source>
</evidence>
<dbReference type="GO" id="GO:0006913">
    <property type="term" value="P:nucleocytoplasmic transport"/>
    <property type="evidence" value="ECO:0007669"/>
    <property type="project" value="TreeGrafter"/>
</dbReference>
<keyword evidence="2" id="KW-0433">Leucine-rich repeat</keyword>
<keyword evidence="1" id="KW-0343">GTPase activation</keyword>
<keyword evidence="3" id="KW-0677">Repeat</keyword>
<evidence type="ECO:0000313" key="5">
    <source>
        <dbReference type="EMBL" id="CAE0108988.1"/>
    </source>
</evidence>
<keyword evidence="4" id="KW-0732">Signal</keyword>
<reference evidence="5" key="1">
    <citation type="submission" date="2021-01" db="EMBL/GenBank/DDBJ databases">
        <authorList>
            <person name="Corre E."/>
            <person name="Pelletier E."/>
            <person name="Niang G."/>
            <person name="Scheremetjew M."/>
            <person name="Finn R."/>
            <person name="Kale V."/>
            <person name="Holt S."/>
            <person name="Cochrane G."/>
            <person name="Meng A."/>
            <person name="Brown T."/>
            <person name="Cohen L."/>
        </authorList>
    </citation>
    <scope>NUCLEOTIDE SEQUENCE</scope>
    <source>
        <strain evidence="5">CCMP281</strain>
    </source>
</reference>
<dbReference type="Gene3D" id="3.80.10.10">
    <property type="entry name" value="Ribonuclease Inhibitor"/>
    <property type="match status" value="2"/>
</dbReference>
<proteinExistence type="predicted"/>
<evidence type="ECO:0000256" key="4">
    <source>
        <dbReference type="SAM" id="SignalP"/>
    </source>
</evidence>
<dbReference type="PANTHER" id="PTHR24113">
    <property type="entry name" value="RAN GTPASE-ACTIVATING PROTEIN 1"/>
    <property type="match status" value="1"/>
</dbReference>
<dbReference type="GO" id="GO:0048471">
    <property type="term" value="C:perinuclear region of cytoplasm"/>
    <property type="evidence" value="ECO:0007669"/>
    <property type="project" value="TreeGrafter"/>
</dbReference>
<evidence type="ECO:0000256" key="2">
    <source>
        <dbReference type="ARBA" id="ARBA00022614"/>
    </source>
</evidence>
<dbReference type="GO" id="GO:0031267">
    <property type="term" value="F:small GTPase binding"/>
    <property type="evidence" value="ECO:0007669"/>
    <property type="project" value="TreeGrafter"/>
</dbReference>
<dbReference type="SMART" id="SM00368">
    <property type="entry name" value="LRR_RI"/>
    <property type="match status" value="9"/>
</dbReference>
<dbReference type="GO" id="GO:0005096">
    <property type="term" value="F:GTPase activator activity"/>
    <property type="evidence" value="ECO:0007669"/>
    <property type="project" value="UniProtKB-KW"/>
</dbReference>
<feature type="chain" id="PRO_5030776846" evidence="4">
    <location>
        <begin position="18"/>
        <end position="358"/>
    </location>
</feature>
<dbReference type="AlphaFoldDB" id="A0A7S3ALY9"/>
<protein>
    <submittedName>
        <fullName evidence="5">Uncharacterized protein</fullName>
    </submittedName>
</protein>
<dbReference type="InterPro" id="IPR032675">
    <property type="entry name" value="LRR_dom_sf"/>
</dbReference>
<feature type="signal peptide" evidence="4">
    <location>
        <begin position="1"/>
        <end position="17"/>
    </location>
</feature>
<sequence>MSLFVLLVFGRPCGVLDLFDEVTGTYLGAQILNCTRIDLQHSSISARGVIDLAQAILVNSSDALMVLQLGGTAAGDPAAVALAQATASKDRLSQVDLGAIAMTAEGAATWAATVETHPSLRTLDLEWNRVGDAGAGALARALSSGSSMLERLGLERNQLGDAAAVALSETLRTNQRLQVLSLEGNAIGAEGVRAIGSALSDNRALRILNLGLNPAGAEGGRGLADGLRTNMWLQRLMLGDTALGDEGAVALARSLRFNGALVHLDLRQNGIGDVGALALAEALRLNTGLRTLHLDLNSIGSVGAAELLSAVRANPYLQSLTLERNEVYPPLGAPRIAGISSVVHHELLAVLGARNQMV</sequence>
<dbReference type="PANTHER" id="PTHR24113:SF12">
    <property type="entry name" value="RAN GTPASE-ACTIVATING PROTEIN 1"/>
    <property type="match status" value="1"/>
</dbReference>
<dbReference type="InterPro" id="IPR001611">
    <property type="entry name" value="Leu-rich_rpt"/>
</dbReference>
<name>A0A7S3ALY9_9EUKA</name>
<organism evidence="5">
    <name type="scientific">Haptolina ericina</name>
    <dbReference type="NCBI Taxonomy" id="156174"/>
    <lineage>
        <taxon>Eukaryota</taxon>
        <taxon>Haptista</taxon>
        <taxon>Haptophyta</taxon>
        <taxon>Prymnesiophyceae</taxon>
        <taxon>Prymnesiales</taxon>
        <taxon>Prymnesiaceae</taxon>
        <taxon>Haptolina</taxon>
    </lineage>
</organism>
<dbReference type="EMBL" id="HBHX01017255">
    <property type="protein sequence ID" value="CAE0108988.1"/>
    <property type="molecule type" value="Transcribed_RNA"/>
</dbReference>
<dbReference type="Pfam" id="PF13516">
    <property type="entry name" value="LRR_6"/>
    <property type="match status" value="5"/>
</dbReference>
<gene>
    <name evidence="5" type="ORF">HERI1096_LOCUS9648</name>
</gene>
<dbReference type="InterPro" id="IPR027038">
    <property type="entry name" value="RanGap"/>
</dbReference>
<evidence type="ECO:0000256" key="1">
    <source>
        <dbReference type="ARBA" id="ARBA00022468"/>
    </source>
</evidence>
<dbReference type="SUPFAM" id="SSF52047">
    <property type="entry name" value="RNI-like"/>
    <property type="match status" value="1"/>
</dbReference>